<dbReference type="GO" id="GO:0022857">
    <property type="term" value="F:transmembrane transporter activity"/>
    <property type="evidence" value="ECO:0007669"/>
    <property type="project" value="UniProtKB-ARBA"/>
</dbReference>
<evidence type="ECO:0000313" key="8">
    <source>
        <dbReference type="Proteomes" id="UP000034081"/>
    </source>
</evidence>
<gene>
    <name evidence="7" type="ORF">UT08_C0009G0004</name>
</gene>
<dbReference type="InterPro" id="IPR003593">
    <property type="entry name" value="AAA+_ATPase"/>
</dbReference>
<dbReference type="SMART" id="SM00382">
    <property type="entry name" value="AAA"/>
    <property type="match status" value="1"/>
</dbReference>
<evidence type="ECO:0000259" key="6">
    <source>
        <dbReference type="PROSITE" id="PS50893"/>
    </source>
</evidence>
<name>A0A0G0LBE8_9BACT</name>
<accession>A0A0G0LBE8</accession>
<keyword evidence="4 7" id="KW-0067">ATP-binding</keyword>
<feature type="compositionally biased region" description="Basic and acidic residues" evidence="5">
    <location>
        <begin position="217"/>
        <end position="228"/>
    </location>
</feature>
<feature type="compositionally biased region" description="Basic residues" evidence="5">
    <location>
        <begin position="229"/>
        <end position="240"/>
    </location>
</feature>
<protein>
    <submittedName>
        <fullName evidence="7">ABC transporter, ATP-binding protein</fullName>
    </submittedName>
</protein>
<dbReference type="InterPro" id="IPR027417">
    <property type="entry name" value="P-loop_NTPase"/>
</dbReference>
<dbReference type="GO" id="GO:0098796">
    <property type="term" value="C:membrane protein complex"/>
    <property type="evidence" value="ECO:0007669"/>
    <property type="project" value="UniProtKB-ARBA"/>
</dbReference>
<evidence type="ECO:0000256" key="3">
    <source>
        <dbReference type="ARBA" id="ARBA00022741"/>
    </source>
</evidence>
<comment type="similarity">
    <text evidence="1">Belongs to the ABC transporter superfamily.</text>
</comment>
<evidence type="ECO:0000256" key="5">
    <source>
        <dbReference type="SAM" id="MobiDB-lite"/>
    </source>
</evidence>
<feature type="region of interest" description="Disordered" evidence="5">
    <location>
        <begin position="217"/>
        <end position="240"/>
    </location>
</feature>
<proteinExistence type="inferred from homology"/>
<comment type="caution">
    <text evidence="7">The sequence shown here is derived from an EMBL/GenBank/DDBJ whole genome shotgun (WGS) entry which is preliminary data.</text>
</comment>
<dbReference type="PROSITE" id="PS00211">
    <property type="entry name" value="ABC_TRANSPORTER_1"/>
    <property type="match status" value="1"/>
</dbReference>
<dbReference type="Gene3D" id="3.40.50.300">
    <property type="entry name" value="P-loop containing nucleotide triphosphate hydrolases"/>
    <property type="match status" value="1"/>
</dbReference>
<dbReference type="Proteomes" id="UP000034081">
    <property type="component" value="Unassembled WGS sequence"/>
</dbReference>
<dbReference type="FunFam" id="3.40.50.300:FF:000032">
    <property type="entry name" value="Export ABC transporter ATP-binding protein"/>
    <property type="match status" value="1"/>
</dbReference>
<dbReference type="PANTHER" id="PTHR42798">
    <property type="entry name" value="LIPOPROTEIN-RELEASING SYSTEM ATP-BINDING PROTEIN LOLD"/>
    <property type="match status" value="1"/>
</dbReference>
<evidence type="ECO:0000256" key="2">
    <source>
        <dbReference type="ARBA" id="ARBA00022448"/>
    </source>
</evidence>
<dbReference type="SUPFAM" id="SSF52540">
    <property type="entry name" value="P-loop containing nucleoside triphosphate hydrolases"/>
    <property type="match status" value="1"/>
</dbReference>
<dbReference type="InterPro" id="IPR017911">
    <property type="entry name" value="MacB-like_ATP-bd"/>
</dbReference>
<dbReference type="AlphaFoldDB" id="A0A0G0LBE8"/>
<dbReference type="STRING" id="1618570.UT08_C0009G0004"/>
<dbReference type="PATRIC" id="fig|1618570.3.peg.853"/>
<reference evidence="7 8" key="1">
    <citation type="journal article" date="2015" name="Nature">
        <title>rRNA introns, odd ribosomes, and small enigmatic genomes across a large radiation of phyla.</title>
        <authorList>
            <person name="Brown C.T."/>
            <person name="Hug L.A."/>
            <person name="Thomas B.C."/>
            <person name="Sharon I."/>
            <person name="Castelle C.J."/>
            <person name="Singh A."/>
            <person name="Wilkins M.J."/>
            <person name="Williams K.H."/>
            <person name="Banfield J.F."/>
        </authorList>
    </citation>
    <scope>NUCLEOTIDE SEQUENCE [LARGE SCALE GENOMIC DNA]</scope>
</reference>
<evidence type="ECO:0000256" key="4">
    <source>
        <dbReference type="ARBA" id="ARBA00022840"/>
    </source>
</evidence>
<dbReference type="Pfam" id="PF00005">
    <property type="entry name" value="ABC_tran"/>
    <property type="match status" value="1"/>
</dbReference>
<dbReference type="CDD" id="cd03255">
    <property type="entry name" value="ABC_MJ0796_LolCDE_FtsE"/>
    <property type="match status" value="1"/>
</dbReference>
<organism evidence="7 8">
    <name type="scientific">Candidatus Woesebacteria bacterium GW2011_GWB1_38_8</name>
    <dbReference type="NCBI Taxonomy" id="1618570"/>
    <lineage>
        <taxon>Bacteria</taxon>
        <taxon>Candidatus Woeseibacteriota</taxon>
    </lineage>
</organism>
<dbReference type="PROSITE" id="PS50893">
    <property type="entry name" value="ABC_TRANSPORTER_2"/>
    <property type="match status" value="1"/>
</dbReference>
<dbReference type="GO" id="GO:0016887">
    <property type="term" value="F:ATP hydrolysis activity"/>
    <property type="evidence" value="ECO:0007669"/>
    <property type="project" value="InterPro"/>
</dbReference>
<feature type="domain" description="ABC transporter" evidence="6">
    <location>
        <begin position="5"/>
        <end position="240"/>
    </location>
</feature>
<sequence>MAAIIQAKNLSKVYKTGDLEIVALVDVSFEIKKGEFVAIMGPSGSGKSTLMHIVGALDTPTSGTYILDGEEVQKLSEDELADIRNRKIGFVFQAFNLLPRRTAMQNVMLPMIYARIPKEERIERGKKYLHMVGLGDRLEHTSNQLSGGQQQRVAIARALVLNPAILLADEPTGNIASTQAAEIMEIFQNLNDEGHTIVMITHEADIAEHAKRIIHIKDGKIEKDGNEHKQRRANGHRNNN</sequence>
<evidence type="ECO:0000313" key="7">
    <source>
        <dbReference type="EMBL" id="KKQ85170.1"/>
    </source>
</evidence>
<dbReference type="GO" id="GO:0005524">
    <property type="term" value="F:ATP binding"/>
    <property type="evidence" value="ECO:0007669"/>
    <property type="project" value="UniProtKB-KW"/>
</dbReference>
<keyword evidence="3" id="KW-0547">Nucleotide-binding</keyword>
<dbReference type="InterPro" id="IPR017871">
    <property type="entry name" value="ABC_transporter-like_CS"/>
</dbReference>
<evidence type="ECO:0000256" key="1">
    <source>
        <dbReference type="ARBA" id="ARBA00005417"/>
    </source>
</evidence>
<dbReference type="PANTHER" id="PTHR42798:SF6">
    <property type="entry name" value="CELL DIVISION ATP-BINDING PROTEIN FTSE"/>
    <property type="match status" value="1"/>
</dbReference>
<dbReference type="EMBL" id="LBVL01000009">
    <property type="protein sequence ID" value="KKQ85170.1"/>
    <property type="molecule type" value="Genomic_DNA"/>
</dbReference>
<keyword evidence="2" id="KW-0813">Transport</keyword>
<dbReference type="InterPro" id="IPR003439">
    <property type="entry name" value="ABC_transporter-like_ATP-bd"/>
</dbReference>